<protein>
    <submittedName>
        <fullName evidence="2">Uncharacterized protein</fullName>
    </submittedName>
</protein>
<organism evidence="2 3">
    <name type="scientific">Gossypium stocksii</name>
    <dbReference type="NCBI Taxonomy" id="47602"/>
    <lineage>
        <taxon>Eukaryota</taxon>
        <taxon>Viridiplantae</taxon>
        <taxon>Streptophyta</taxon>
        <taxon>Embryophyta</taxon>
        <taxon>Tracheophyta</taxon>
        <taxon>Spermatophyta</taxon>
        <taxon>Magnoliopsida</taxon>
        <taxon>eudicotyledons</taxon>
        <taxon>Gunneridae</taxon>
        <taxon>Pentapetalae</taxon>
        <taxon>rosids</taxon>
        <taxon>malvids</taxon>
        <taxon>Malvales</taxon>
        <taxon>Malvaceae</taxon>
        <taxon>Malvoideae</taxon>
        <taxon>Gossypium</taxon>
    </lineage>
</organism>
<sequence length="125" mass="13966">MTIESSSTAVSNAKSTLKPHLDSVIKYKKPNPEQLLLPRCASHPMHLTHQTKRIPFPFLSDSLHHHFGPPYTSHAPPPTSALAPTWNSCGPHSYCGVHSFLFLFCGGNVMFYCHVFVYFPVLYLG</sequence>
<keyword evidence="1" id="KW-0812">Transmembrane</keyword>
<evidence type="ECO:0000313" key="2">
    <source>
        <dbReference type="EMBL" id="KAH1081643.1"/>
    </source>
</evidence>
<dbReference type="Proteomes" id="UP000828251">
    <property type="component" value="Unassembled WGS sequence"/>
</dbReference>
<name>A0A9D3VEN4_9ROSI</name>
<accession>A0A9D3VEN4</accession>
<gene>
    <name evidence="2" type="ORF">J1N35_021404</name>
</gene>
<dbReference type="AlphaFoldDB" id="A0A9D3VEN4"/>
<keyword evidence="3" id="KW-1185">Reference proteome</keyword>
<reference evidence="2 3" key="1">
    <citation type="journal article" date="2021" name="Plant Biotechnol. J.">
        <title>Multi-omics assisted identification of the key and species-specific regulatory components of drought-tolerant mechanisms in Gossypium stocksii.</title>
        <authorList>
            <person name="Yu D."/>
            <person name="Ke L."/>
            <person name="Zhang D."/>
            <person name="Wu Y."/>
            <person name="Sun Y."/>
            <person name="Mei J."/>
            <person name="Sun J."/>
            <person name="Sun Y."/>
        </authorList>
    </citation>
    <scope>NUCLEOTIDE SEQUENCE [LARGE SCALE GENOMIC DNA]</scope>
    <source>
        <strain evidence="3">cv. E1</strain>
        <tissue evidence="2">Leaf</tissue>
    </source>
</reference>
<dbReference type="EMBL" id="JAIQCV010000007">
    <property type="protein sequence ID" value="KAH1081643.1"/>
    <property type="molecule type" value="Genomic_DNA"/>
</dbReference>
<keyword evidence="1" id="KW-0472">Membrane</keyword>
<proteinExistence type="predicted"/>
<keyword evidence="1" id="KW-1133">Transmembrane helix</keyword>
<evidence type="ECO:0000256" key="1">
    <source>
        <dbReference type="SAM" id="Phobius"/>
    </source>
</evidence>
<feature type="transmembrane region" description="Helical" evidence="1">
    <location>
        <begin position="100"/>
        <end position="123"/>
    </location>
</feature>
<comment type="caution">
    <text evidence="2">The sequence shown here is derived from an EMBL/GenBank/DDBJ whole genome shotgun (WGS) entry which is preliminary data.</text>
</comment>
<evidence type="ECO:0000313" key="3">
    <source>
        <dbReference type="Proteomes" id="UP000828251"/>
    </source>
</evidence>